<evidence type="ECO:0000313" key="1">
    <source>
        <dbReference type="EMBL" id="CAH1773014.1"/>
    </source>
</evidence>
<feature type="non-terminal residue" evidence="1">
    <location>
        <position position="1"/>
    </location>
</feature>
<dbReference type="CDD" id="cd01450">
    <property type="entry name" value="vWFA_subfamily_ECM"/>
    <property type="match status" value="1"/>
</dbReference>
<reference evidence="1" key="1">
    <citation type="submission" date="2022-03" db="EMBL/GenBank/DDBJ databases">
        <authorList>
            <person name="Martin C."/>
        </authorList>
    </citation>
    <scope>NUCLEOTIDE SEQUENCE</scope>
</reference>
<keyword evidence="2" id="KW-1185">Reference proteome</keyword>
<protein>
    <submittedName>
        <fullName evidence="1">Uncharacterized protein</fullName>
    </submittedName>
</protein>
<dbReference type="Pfam" id="PF00092">
    <property type="entry name" value="VWA"/>
    <property type="match status" value="1"/>
</dbReference>
<dbReference type="PANTHER" id="PTHR24020:SF20">
    <property type="entry name" value="PH DOMAIN-CONTAINING PROTEIN"/>
    <property type="match status" value="1"/>
</dbReference>
<dbReference type="InterPro" id="IPR050525">
    <property type="entry name" value="ECM_Assembly_Org"/>
</dbReference>
<dbReference type="PROSITE" id="PS50234">
    <property type="entry name" value="VWFA"/>
    <property type="match status" value="1"/>
</dbReference>
<proteinExistence type="predicted"/>
<accession>A0A8J1UE33</accession>
<dbReference type="EMBL" id="CAIIXF020000001">
    <property type="protein sequence ID" value="CAH1773014.1"/>
    <property type="molecule type" value="Genomic_DNA"/>
</dbReference>
<sequence>KKFVQNVVWNLQLSPDQTRVGVITFSSQAHVKFHLDRYKDKLSLHRAIGALEYEYGDTYTGAALSMLRRKMFRHYNGDRPNIQNIAILMTDGESNINTFRTITEARKAKKHDIHI</sequence>
<organism evidence="1 2">
    <name type="scientific">Owenia fusiformis</name>
    <name type="common">Polychaete worm</name>
    <dbReference type="NCBI Taxonomy" id="6347"/>
    <lineage>
        <taxon>Eukaryota</taxon>
        <taxon>Metazoa</taxon>
        <taxon>Spiralia</taxon>
        <taxon>Lophotrochozoa</taxon>
        <taxon>Annelida</taxon>
        <taxon>Polychaeta</taxon>
        <taxon>Sedentaria</taxon>
        <taxon>Canalipalpata</taxon>
        <taxon>Sabellida</taxon>
        <taxon>Oweniida</taxon>
        <taxon>Oweniidae</taxon>
        <taxon>Owenia</taxon>
    </lineage>
</organism>
<evidence type="ECO:0000313" key="2">
    <source>
        <dbReference type="Proteomes" id="UP000749559"/>
    </source>
</evidence>
<gene>
    <name evidence="1" type="ORF">OFUS_LOCUS666</name>
</gene>
<dbReference type="AlphaFoldDB" id="A0A8J1UE33"/>
<feature type="non-terminal residue" evidence="1">
    <location>
        <position position="115"/>
    </location>
</feature>
<dbReference type="Proteomes" id="UP000749559">
    <property type="component" value="Unassembled WGS sequence"/>
</dbReference>
<dbReference type="InterPro" id="IPR036465">
    <property type="entry name" value="vWFA_dom_sf"/>
</dbReference>
<dbReference type="Gene3D" id="3.40.50.410">
    <property type="entry name" value="von Willebrand factor, type A domain"/>
    <property type="match status" value="1"/>
</dbReference>
<dbReference type="InterPro" id="IPR002035">
    <property type="entry name" value="VWF_A"/>
</dbReference>
<dbReference type="PANTHER" id="PTHR24020">
    <property type="entry name" value="COLLAGEN ALPHA"/>
    <property type="match status" value="1"/>
</dbReference>
<dbReference type="OrthoDB" id="199024at2759"/>
<name>A0A8J1UE33_OWEFU</name>
<dbReference type="SUPFAM" id="SSF53300">
    <property type="entry name" value="vWA-like"/>
    <property type="match status" value="1"/>
</dbReference>
<comment type="caution">
    <text evidence="1">The sequence shown here is derived from an EMBL/GenBank/DDBJ whole genome shotgun (WGS) entry which is preliminary data.</text>
</comment>